<comment type="caution">
    <text evidence="2">The sequence shown here is derived from an EMBL/GenBank/DDBJ whole genome shotgun (WGS) entry which is preliminary data.</text>
</comment>
<dbReference type="SUPFAM" id="SSF55729">
    <property type="entry name" value="Acyl-CoA N-acyltransferases (Nat)"/>
    <property type="match status" value="1"/>
</dbReference>
<sequence>MGIEFVRLPGIDPADLIALLDDPAVRKHLPLASGRFDEAACAGFVAAKEEIWAEHGYGPWAFVADGEFVGWGGPQPEGDDVDIALVLHKRAWGLGRAIYDEVVRRVFADPAPDSVTVLLPPSRRQAHALRRLGLTPDGDTTIDGHIFLRFRLRAPR</sequence>
<dbReference type="RefSeq" id="WP_285608445.1">
    <property type="nucleotide sequence ID" value="NZ_BSSD01000001.1"/>
</dbReference>
<reference evidence="2" key="1">
    <citation type="submission" date="2023-02" db="EMBL/GenBank/DDBJ databases">
        <title>Actinokineospora globicatena NBRC 15670.</title>
        <authorList>
            <person name="Ichikawa N."/>
            <person name="Sato H."/>
            <person name="Tonouchi N."/>
        </authorList>
    </citation>
    <scope>NUCLEOTIDE SEQUENCE</scope>
    <source>
        <strain evidence="2">NBRC 15670</strain>
    </source>
</reference>
<dbReference type="InterPro" id="IPR016181">
    <property type="entry name" value="Acyl_CoA_acyltransferase"/>
</dbReference>
<dbReference type="GO" id="GO:0016747">
    <property type="term" value="F:acyltransferase activity, transferring groups other than amino-acyl groups"/>
    <property type="evidence" value="ECO:0007669"/>
    <property type="project" value="InterPro"/>
</dbReference>
<dbReference type="Pfam" id="PF13302">
    <property type="entry name" value="Acetyltransf_3"/>
    <property type="match status" value="1"/>
</dbReference>
<evidence type="ECO:0000313" key="2">
    <source>
        <dbReference type="EMBL" id="GLW90448.1"/>
    </source>
</evidence>
<evidence type="ECO:0000313" key="3">
    <source>
        <dbReference type="Proteomes" id="UP001165042"/>
    </source>
</evidence>
<dbReference type="Gene3D" id="3.40.630.30">
    <property type="match status" value="1"/>
</dbReference>
<protein>
    <recommendedName>
        <fullName evidence="1">N-acetyltransferase domain-containing protein</fullName>
    </recommendedName>
</protein>
<keyword evidence="3" id="KW-1185">Reference proteome</keyword>
<dbReference type="InterPro" id="IPR000182">
    <property type="entry name" value="GNAT_dom"/>
</dbReference>
<accession>A0A9W6QLH0</accession>
<proteinExistence type="predicted"/>
<organism evidence="2 3">
    <name type="scientific">Actinokineospora globicatena</name>
    <dbReference type="NCBI Taxonomy" id="103729"/>
    <lineage>
        <taxon>Bacteria</taxon>
        <taxon>Bacillati</taxon>
        <taxon>Actinomycetota</taxon>
        <taxon>Actinomycetes</taxon>
        <taxon>Pseudonocardiales</taxon>
        <taxon>Pseudonocardiaceae</taxon>
        <taxon>Actinokineospora</taxon>
    </lineage>
</organism>
<gene>
    <name evidence="2" type="ORF">Aglo03_12640</name>
</gene>
<dbReference type="AlphaFoldDB" id="A0A9W6QLH0"/>
<name>A0A9W6QLH0_9PSEU</name>
<dbReference type="EMBL" id="BSSD01000001">
    <property type="protein sequence ID" value="GLW90448.1"/>
    <property type="molecule type" value="Genomic_DNA"/>
</dbReference>
<feature type="domain" description="N-acetyltransferase" evidence="1">
    <location>
        <begin position="14"/>
        <end position="108"/>
    </location>
</feature>
<dbReference type="Proteomes" id="UP001165042">
    <property type="component" value="Unassembled WGS sequence"/>
</dbReference>
<evidence type="ECO:0000259" key="1">
    <source>
        <dbReference type="Pfam" id="PF13302"/>
    </source>
</evidence>